<organism evidence="1 2">
    <name type="scientific">Lacinutrix neustonica</name>
    <dbReference type="NCBI Taxonomy" id="2980107"/>
    <lineage>
        <taxon>Bacteria</taxon>
        <taxon>Pseudomonadati</taxon>
        <taxon>Bacteroidota</taxon>
        <taxon>Flavobacteriia</taxon>
        <taxon>Flavobacteriales</taxon>
        <taxon>Flavobacteriaceae</taxon>
        <taxon>Lacinutrix</taxon>
    </lineage>
</organism>
<gene>
    <name evidence="1" type="ORF">N7U66_04955</name>
</gene>
<dbReference type="Proteomes" id="UP001164705">
    <property type="component" value="Chromosome"/>
</dbReference>
<keyword evidence="2" id="KW-1185">Reference proteome</keyword>
<dbReference type="EMBL" id="CP113088">
    <property type="protein sequence ID" value="WAC02980.1"/>
    <property type="molecule type" value="Genomic_DNA"/>
</dbReference>
<protein>
    <submittedName>
        <fullName evidence="1">DKNYY domain-containing protein</fullName>
    </submittedName>
</protein>
<dbReference type="RefSeq" id="WP_267677577.1">
    <property type="nucleotide sequence ID" value="NZ_CP113088.1"/>
</dbReference>
<proteinExistence type="predicted"/>
<evidence type="ECO:0000313" key="2">
    <source>
        <dbReference type="Proteomes" id="UP001164705"/>
    </source>
</evidence>
<name>A0A9E8MY05_9FLAO</name>
<evidence type="ECO:0000313" key="1">
    <source>
        <dbReference type="EMBL" id="WAC02980.1"/>
    </source>
</evidence>
<dbReference type="KEGG" id="lnu:N7U66_04955"/>
<reference evidence="1" key="1">
    <citation type="submission" date="2022-11" db="EMBL/GenBank/DDBJ databases">
        <title>Lacinutrix neustonica HL-RS19T sp. nov., isolated from the surface microlayer sample of brackish Lake Shihwa.</title>
        <authorList>
            <person name="Choi J.Y."/>
            <person name="Hwang C.Y."/>
        </authorList>
    </citation>
    <scope>NUCLEOTIDE SEQUENCE</scope>
    <source>
        <strain evidence="1">HL-RS19</strain>
    </source>
</reference>
<dbReference type="AlphaFoldDB" id="A0A9E8MY05"/>
<sequence length="197" mass="23545">MFLTPFKAKVDFETFEPLGKNYAKDKYRYYYGPGAKIINEKNLELFFDNTYKKEWLKLNPDENPKQVLSHWDSKIATTDEKVYWCGKLAKNVHPSLKRITPDFFADHQCVYSYNKQTIKKIEGVDIDSLVFVNIIKNNSILGIVSDKFKPIYKYLSKENDFSKFDFKFNAPLFEMKREILNSNYWWYQLEKTVYNKT</sequence>
<accession>A0A9E8MY05</accession>